<dbReference type="PANTHER" id="PTHR43744:SF9">
    <property type="entry name" value="POLYGALACTURONAN_RHAMNOGALACTURONAN TRANSPORT SYSTEM PERMEASE PROTEIN YTCP"/>
    <property type="match status" value="1"/>
</dbReference>
<dbReference type="CDD" id="cd06261">
    <property type="entry name" value="TM_PBP2"/>
    <property type="match status" value="1"/>
</dbReference>
<evidence type="ECO:0000256" key="4">
    <source>
        <dbReference type="ARBA" id="ARBA00022692"/>
    </source>
</evidence>
<name>A0A7M4DK78_9MICO</name>
<evidence type="ECO:0000256" key="1">
    <source>
        <dbReference type="ARBA" id="ARBA00004651"/>
    </source>
</evidence>
<comment type="subcellular location">
    <subcellularLocation>
        <location evidence="1 7">Cell membrane</location>
        <topology evidence="1 7">Multi-pass membrane protein</topology>
    </subcellularLocation>
</comment>
<feature type="transmembrane region" description="Helical" evidence="7">
    <location>
        <begin position="260"/>
        <end position="280"/>
    </location>
</feature>
<dbReference type="PROSITE" id="PS50928">
    <property type="entry name" value="ABC_TM1"/>
    <property type="match status" value="1"/>
</dbReference>
<dbReference type="Pfam" id="PF00528">
    <property type="entry name" value="BPD_transp_1"/>
    <property type="match status" value="1"/>
</dbReference>
<dbReference type="GO" id="GO:0055085">
    <property type="term" value="P:transmembrane transport"/>
    <property type="evidence" value="ECO:0007669"/>
    <property type="project" value="InterPro"/>
</dbReference>
<evidence type="ECO:0000256" key="6">
    <source>
        <dbReference type="ARBA" id="ARBA00023136"/>
    </source>
</evidence>
<dbReference type="InterPro" id="IPR000515">
    <property type="entry name" value="MetI-like"/>
</dbReference>
<dbReference type="GO" id="GO:0005886">
    <property type="term" value="C:plasma membrane"/>
    <property type="evidence" value="ECO:0007669"/>
    <property type="project" value="UniProtKB-SubCell"/>
</dbReference>
<gene>
    <name evidence="9" type="primary">araQ_33</name>
    <name evidence="9" type="ORF">HALOF300_02541</name>
</gene>
<keyword evidence="10" id="KW-1185">Reference proteome</keyword>
<dbReference type="Proteomes" id="UP000419743">
    <property type="component" value="Unassembled WGS sequence"/>
</dbReference>
<evidence type="ECO:0000256" key="3">
    <source>
        <dbReference type="ARBA" id="ARBA00022475"/>
    </source>
</evidence>
<organism evidence="9 10">
    <name type="scientific">Occultella aeris</name>
    <dbReference type="NCBI Taxonomy" id="2761496"/>
    <lineage>
        <taxon>Bacteria</taxon>
        <taxon>Bacillati</taxon>
        <taxon>Actinomycetota</taxon>
        <taxon>Actinomycetes</taxon>
        <taxon>Micrococcales</taxon>
        <taxon>Ruaniaceae</taxon>
        <taxon>Occultella</taxon>
    </lineage>
</organism>
<proteinExistence type="inferred from homology"/>
<keyword evidence="3" id="KW-1003">Cell membrane</keyword>
<dbReference type="SUPFAM" id="SSF161098">
    <property type="entry name" value="MetI-like"/>
    <property type="match status" value="1"/>
</dbReference>
<evidence type="ECO:0000256" key="2">
    <source>
        <dbReference type="ARBA" id="ARBA00022448"/>
    </source>
</evidence>
<keyword evidence="4 7" id="KW-0812">Transmembrane</keyword>
<dbReference type="Gene3D" id="1.10.3720.10">
    <property type="entry name" value="MetI-like"/>
    <property type="match status" value="1"/>
</dbReference>
<dbReference type="EMBL" id="CACRYJ010000034">
    <property type="protein sequence ID" value="VZO37471.1"/>
    <property type="molecule type" value="Genomic_DNA"/>
</dbReference>
<sequence>MRYASNRPAWMEKPSPAVLALKIVALSAIVFLVLFPFVVVVATSISTEHAIAQAGGLVVIPTEVNFEAYRQILTGGVITQAVLVSIGITGVGTLLSVTVTVLAAYGLSRPESFGHRPLLYTALFTLLFAPGIIPMYLTVKQLGLLNSYWSLILPTAISAFNLVIVRTFFMRLPGELLDAARVDGAGELRILGSIVLPISKAVIAVVGLFYGVAYWNSFFNAMLFITDEAKWPLQVILRLYGLQGQQIEIPAGEIPPPQQAIQMAIVVLAIIPVLIAFPFVQRHFTKGVVIGAVKG</sequence>
<keyword evidence="5 7" id="KW-1133">Transmembrane helix</keyword>
<evidence type="ECO:0000256" key="7">
    <source>
        <dbReference type="RuleBase" id="RU363032"/>
    </source>
</evidence>
<feature type="transmembrane region" description="Helical" evidence="7">
    <location>
        <begin position="117"/>
        <end position="136"/>
    </location>
</feature>
<feature type="transmembrane region" description="Helical" evidence="7">
    <location>
        <begin position="81"/>
        <end position="105"/>
    </location>
</feature>
<evidence type="ECO:0000313" key="10">
    <source>
        <dbReference type="Proteomes" id="UP000419743"/>
    </source>
</evidence>
<feature type="domain" description="ABC transmembrane type-1" evidence="8">
    <location>
        <begin position="82"/>
        <end position="280"/>
    </location>
</feature>
<reference evidence="9 10" key="1">
    <citation type="submission" date="2019-11" db="EMBL/GenBank/DDBJ databases">
        <authorList>
            <person name="Criscuolo A."/>
        </authorList>
    </citation>
    <scope>NUCLEOTIDE SEQUENCE [LARGE SCALE GENOMIC DNA]</scope>
    <source>
        <strain evidence="9">CIP111667</strain>
    </source>
</reference>
<evidence type="ECO:0000256" key="5">
    <source>
        <dbReference type="ARBA" id="ARBA00022989"/>
    </source>
</evidence>
<dbReference type="AlphaFoldDB" id="A0A7M4DK78"/>
<feature type="transmembrane region" description="Helical" evidence="7">
    <location>
        <begin position="190"/>
        <end position="213"/>
    </location>
</feature>
<feature type="transmembrane region" description="Helical" evidence="7">
    <location>
        <begin position="21"/>
        <end position="45"/>
    </location>
</feature>
<evidence type="ECO:0000259" key="8">
    <source>
        <dbReference type="PROSITE" id="PS50928"/>
    </source>
</evidence>
<comment type="similarity">
    <text evidence="7">Belongs to the binding-protein-dependent transport system permease family.</text>
</comment>
<accession>A0A7M4DK78</accession>
<evidence type="ECO:0000313" key="9">
    <source>
        <dbReference type="EMBL" id="VZO37471.1"/>
    </source>
</evidence>
<protein>
    <submittedName>
        <fullName evidence="9">L-arabinose transport system permease protein AraQ</fullName>
    </submittedName>
</protein>
<dbReference type="PANTHER" id="PTHR43744">
    <property type="entry name" value="ABC TRANSPORTER PERMEASE PROTEIN MG189-RELATED-RELATED"/>
    <property type="match status" value="1"/>
</dbReference>
<dbReference type="InterPro" id="IPR035906">
    <property type="entry name" value="MetI-like_sf"/>
</dbReference>
<keyword evidence="6 7" id="KW-0472">Membrane</keyword>
<dbReference type="RefSeq" id="WP_156741285.1">
    <property type="nucleotide sequence ID" value="NZ_CACRYJ010000034.1"/>
</dbReference>
<comment type="caution">
    <text evidence="9">The sequence shown here is derived from an EMBL/GenBank/DDBJ whole genome shotgun (WGS) entry which is preliminary data.</text>
</comment>
<keyword evidence="2 7" id="KW-0813">Transport</keyword>
<feature type="transmembrane region" description="Helical" evidence="7">
    <location>
        <begin position="148"/>
        <end position="169"/>
    </location>
</feature>